<evidence type="ECO:0000256" key="2">
    <source>
        <dbReference type="SAM" id="SignalP"/>
    </source>
</evidence>
<feature type="signal peptide" evidence="2">
    <location>
        <begin position="1"/>
        <end position="19"/>
    </location>
</feature>
<protein>
    <recommendedName>
        <fullName evidence="5">Lipoprotein</fullName>
    </recommendedName>
</protein>
<gene>
    <name evidence="3" type="ORF">KVH32_01290</name>
</gene>
<keyword evidence="2" id="KW-0732">Signal</keyword>
<organism evidence="3 4">
    <name type="scientific">Streptomyces olivaceus</name>
    <dbReference type="NCBI Taxonomy" id="47716"/>
    <lineage>
        <taxon>Bacteria</taxon>
        <taxon>Bacillati</taxon>
        <taxon>Actinomycetota</taxon>
        <taxon>Actinomycetes</taxon>
        <taxon>Kitasatosporales</taxon>
        <taxon>Streptomycetaceae</taxon>
        <taxon>Streptomyces</taxon>
    </lineage>
</organism>
<sequence>MTGTTVCRTVVAIALTATLAGLTGCTSSGGPADGGPGGSAPPAATPQPSDPSSTAPPAPSLTGPSAEALRAVERATGRAGSARVESTTVMGSELSLKAAGALGWRDDGLTGTLTITYTGGTTAETMRRLGTTAMEARYLPDAYYAEVGDEFADRVGGRHWIKYVYEDLEDLGGGAGAGFADQMRNTTPNQAVKLLLTAEDVRRVGEEKTRGRRTTHWTGTVGGATAQTVDIWVDDRDLLVKKVERGRTENGELTQTAYYSEYGVTVSAERPPAADTADFKELLASQGG</sequence>
<evidence type="ECO:0000313" key="4">
    <source>
        <dbReference type="Proteomes" id="UP000758701"/>
    </source>
</evidence>
<feature type="chain" id="PRO_5045797150" description="Lipoprotein" evidence="2">
    <location>
        <begin position="20"/>
        <end position="288"/>
    </location>
</feature>
<feature type="region of interest" description="Disordered" evidence="1">
    <location>
        <begin position="27"/>
        <end position="64"/>
    </location>
</feature>
<reference evidence="3 4" key="1">
    <citation type="submission" date="2021-06" db="EMBL/GenBank/DDBJ databases">
        <title>Ecological speciation of a Streptomyces species isolated from different habitats and geographic origins.</title>
        <authorList>
            <person name="Wang J."/>
        </authorList>
    </citation>
    <scope>NUCLEOTIDE SEQUENCE [LARGE SCALE GENOMIC DNA]</scope>
    <source>
        <strain evidence="3 4">FXJ8.012</strain>
    </source>
</reference>
<feature type="compositionally biased region" description="Pro residues" evidence="1">
    <location>
        <begin position="43"/>
        <end position="59"/>
    </location>
</feature>
<accession>A0ABS7VXR4</accession>
<keyword evidence="4" id="KW-1185">Reference proteome</keyword>
<dbReference type="SUPFAM" id="SSF89392">
    <property type="entry name" value="Prokaryotic lipoproteins and lipoprotein localization factors"/>
    <property type="match status" value="1"/>
</dbReference>
<dbReference type="RefSeq" id="WP_224309047.1">
    <property type="nucleotide sequence ID" value="NZ_JAHSST010000001.1"/>
</dbReference>
<evidence type="ECO:0000313" key="3">
    <source>
        <dbReference type="EMBL" id="MBZ6149801.1"/>
    </source>
</evidence>
<dbReference type="Gene3D" id="2.50.20.20">
    <property type="match status" value="1"/>
</dbReference>
<name>A0ABS7VXR4_STROV</name>
<evidence type="ECO:0008006" key="5">
    <source>
        <dbReference type="Google" id="ProtNLM"/>
    </source>
</evidence>
<dbReference type="EMBL" id="JAHSTP010000001">
    <property type="protein sequence ID" value="MBZ6149801.1"/>
    <property type="molecule type" value="Genomic_DNA"/>
</dbReference>
<dbReference type="Proteomes" id="UP000758701">
    <property type="component" value="Unassembled WGS sequence"/>
</dbReference>
<proteinExistence type="predicted"/>
<evidence type="ECO:0000256" key="1">
    <source>
        <dbReference type="SAM" id="MobiDB-lite"/>
    </source>
</evidence>
<dbReference type="InterPro" id="IPR029046">
    <property type="entry name" value="LolA/LolB/LppX"/>
</dbReference>
<comment type="caution">
    <text evidence="3">The sequence shown here is derived from an EMBL/GenBank/DDBJ whole genome shotgun (WGS) entry which is preliminary data.</text>
</comment>